<evidence type="ECO:0000313" key="2">
    <source>
        <dbReference type="Proteomes" id="UP000430404"/>
    </source>
</evidence>
<proteinExistence type="predicted"/>
<organism evidence="1 2">
    <name type="scientific">Acinetobacter proteolyticus</name>
    <dbReference type="NCBI Taxonomy" id="1776741"/>
    <lineage>
        <taxon>Bacteria</taxon>
        <taxon>Pseudomonadati</taxon>
        <taxon>Pseudomonadota</taxon>
        <taxon>Gammaproteobacteria</taxon>
        <taxon>Moraxellales</taxon>
        <taxon>Moraxellaceae</taxon>
        <taxon>Acinetobacter</taxon>
    </lineage>
</organism>
<dbReference type="Proteomes" id="UP000430404">
    <property type="component" value="Unassembled WGS sequence"/>
</dbReference>
<dbReference type="EMBL" id="CABWKZ010000019">
    <property type="protein sequence ID" value="VXA56044.1"/>
    <property type="molecule type" value="Genomic_DNA"/>
</dbReference>
<gene>
    <name evidence="1" type="ORF">ACI8B_260036</name>
</gene>
<name>A0A653K563_9GAMM</name>
<accession>A0A653K563</accession>
<sequence length="38" mass="4384">MLEAKVKLKNKNYLKNTVKTHKKTITLININTLSSIEL</sequence>
<evidence type="ECO:0000313" key="1">
    <source>
        <dbReference type="EMBL" id="VXA56044.1"/>
    </source>
</evidence>
<reference evidence="1 2" key="1">
    <citation type="submission" date="2019-10" db="EMBL/GenBank/DDBJ databases">
        <authorList>
            <person name="Karimi E."/>
        </authorList>
    </citation>
    <scope>NUCLEOTIDE SEQUENCE [LARGE SCALE GENOMIC DNA]</scope>
    <source>
        <strain evidence="1">Acinetobacter sp. 8BE</strain>
    </source>
</reference>
<dbReference type="AlphaFoldDB" id="A0A653K563"/>
<protein>
    <submittedName>
        <fullName evidence="1">Uncharacterized protein</fullName>
    </submittedName>
</protein>